<dbReference type="EMBL" id="AGSI01000011">
    <property type="protein sequence ID" value="EIE21943.1"/>
    <property type="molecule type" value="Genomic_DNA"/>
</dbReference>
<evidence type="ECO:0000256" key="1">
    <source>
        <dbReference type="SAM" id="MobiDB-lite"/>
    </source>
</evidence>
<feature type="region of interest" description="Disordered" evidence="1">
    <location>
        <begin position="205"/>
        <end position="232"/>
    </location>
</feature>
<dbReference type="Proteomes" id="UP000007264">
    <property type="component" value="Unassembled WGS sequence"/>
</dbReference>
<dbReference type="AlphaFoldDB" id="I0YU74"/>
<dbReference type="InterPro" id="IPR039884">
    <property type="entry name" value="R3HC1/R3HCL"/>
</dbReference>
<dbReference type="RefSeq" id="XP_005646487.1">
    <property type="nucleotide sequence ID" value="XM_005646430.1"/>
</dbReference>
<reference evidence="2 3" key="1">
    <citation type="journal article" date="2012" name="Genome Biol.">
        <title>The genome of the polar eukaryotic microalga coccomyxa subellipsoidea reveals traits of cold adaptation.</title>
        <authorList>
            <person name="Blanc G."/>
            <person name="Agarkova I."/>
            <person name="Grimwood J."/>
            <person name="Kuo A."/>
            <person name="Brueggeman A."/>
            <person name="Dunigan D."/>
            <person name="Gurnon J."/>
            <person name="Ladunga I."/>
            <person name="Lindquist E."/>
            <person name="Lucas S."/>
            <person name="Pangilinan J."/>
            <person name="Proschold T."/>
            <person name="Salamov A."/>
            <person name="Schmutz J."/>
            <person name="Weeks D."/>
            <person name="Yamada T."/>
            <person name="Claverie J.M."/>
            <person name="Grigoriev I."/>
            <person name="Van Etten J."/>
            <person name="Lomsadze A."/>
            <person name="Borodovsky M."/>
        </authorList>
    </citation>
    <scope>NUCLEOTIDE SEQUENCE [LARGE SCALE GENOMIC DNA]</scope>
    <source>
        <strain evidence="2 3">C-169</strain>
    </source>
</reference>
<feature type="region of interest" description="Disordered" evidence="1">
    <location>
        <begin position="31"/>
        <end position="88"/>
    </location>
</feature>
<dbReference type="OrthoDB" id="5418203at2759"/>
<gene>
    <name evidence="2" type="ORF">COCSUDRAFT_47997</name>
</gene>
<evidence type="ECO:0000313" key="3">
    <source>
        <dbReference type="Proteomes" id="UP000007264"/>
    </source>
</evidence>
<feature type="compositionally biased region" description="Basic and acidic residues" evidence="1">
    <location>
        <begin position="205"/>
        <end position="225"/>
    </location>
</feature>
<evidence type="ECO:0000313" key="2">
    <source>
        <dbReference type="EMBL" id="EIE21943.1"/>
    </source>
</evidence>
<dbReference type="KEGG" id="csl:COCSUDRAFT_47997"/>
<dbReference type="GeneID" id="17039928"/>
<protein>
    <recommendedName>
        <fullName evidence="4">Coiled-coil domain-containing protein R3HCC1L</fullName>
    </recommendedName>
</protein>
<keyword evidence="3" id="KW-1185">Reference proteome</keyword>
<organism evidence="2 3">
    <name type="scientific">Coccomyxa subellipsoidea (strain C-169)</name>
    <name type="common">Green microalga</name>
    <dbReference type="NCBI Taxonomy" id="574566"/>
    <lineage>
        <taxon>Eukaryota</taxon>
        <taxon>Viridiplantae</taxon>
        <taxon>Chlorophyta</taxon>
        <taxon>core chlorophytes</taxon>
        <taxon>Trebouxiophyceae</taxon>
        <taxon>Trebouxiophyceae incertae sedis</taxon>
        <taxon>Coccomyxaceae</taxon>
        <taxon>Coccomyxa</taxon>
        <taxon>Coccomyxa subellipsoidea</taxon>
    </lineage>
</organism>
<dbReference type="eggNOG" id="KOG4483">
    <property type="taxonomic scope" value="Eukaryota"/>
</dbReference>
<feature type="compositionally biased region" description="Basic and acidic residues" evidence="1">
    <location>
        <begin position="49"/>
        <end position="59"/>
    </location>
</feature>
<proteinExistence type="predicted"/>
<name>I0YU74_COCSC</name>
<dbReference type="PANTHER" id="PTHR21678:SF0">
    <property type="entry name" value="C3H1-TYPE DOMAIN-CONTAINING PROTEIN"/>
    <property type="match status" value="1"/>
</dbReference>
<evidence type="ECO:0008006" key="4">
    <source>
        <dbReference type="Google" id="ProtNLM"/>
    </source>
</evidence>
<comment type="caution">
    <text evidence="2">The sequence shown here is derived from an EMBL/GenBank/DDBJ whole genome shotgun (WGS) entry which is preliminary data.</text>
</comment>
<accession>I0YU74</accession>
<dbReference type="PANTHER" id="PTHR21678">
    <property type="entry name" value="GROWTH INHIBITION AND DIFFERENTIATION RELATED PROTEIN 88"/>
    <property type="match status" value="1"/>
</dbReference>
<sequence>MISFDEGELLERLKDVKDSVDQAAILREWEQNLGQITPPSERQPLPHSTAERPTVRPKAEPAAQRSNGAASRRRADNGPGSREQEEVEVPFDGRHILELHGLSSADTANQLETFLVSISSGPIDPVVRWVNDKTALAVFSNPAAAQATLQAGNSRYSMRPFSEACDASKATPAAELQPPRPRPKTSTVVANRLISLALNAPRVAEQELRQQQHNKKELKRERQKQVDASWDS</sequence>